<feature type="active site" description="Nucleophile" evidence="6">
    <location>
        <position position="333"/>
    </location>
</feature>
<feature type="compositionally biased region" description="Polar residues" evidence="8">
    <location>
        <begin position="126"/>
        <end position="138"/>
    </location>
</feature>
<keyword evidence="11" id="KW-1185">Reference proteome</keyword>
<keyword evidence="3 6" id="KW-0833">Ubl conjugation pathway</keyword>
<evidence type="ECO:0000256" key="1">
    <source>
        <dbReference type="ARBA" id="ARBA00000707"/>
    </source>
</evidence>
<dbReference type="EMBL" id="JAQQWE010000001">
    <property type="protein sequence ID" value="KAK7966595.1"/>
    <property type="molecule type" value="Genomic_DNA"/>
</dbReference>
<feature type="compositionally biased region" description="Polar residues" evidence="8">
    <location>
        <begin position="64"/>
        <end position="83"/>
    </location>
</feature>
<dbReference type="PRINTS" id="PR00707">
    <property type="entry name" value="UBCTHYDRLASE"/>
</dbReference>
<evidence type="ECO:0000256" key="8">
    <source>
        <dbReference type="SAM" id="MobiDB-lite"/>
    </source>
</evidence>
<feature type="compositionally biased region" description="Basic and acidic residues" evidence="8">
    <location>
        <begin position="1"/>
        <end position="22"/>
    </location>
</feature>
<dbReference type="PANTHER" id="PTHR10589">
    <property type="entry name" value="UBIQUITIN CARBOXYL-TERMINAL HYDROLASE"/>
    <property type="match status" value="1"/>
</dbReference>
<evidence type="ECO:0000259" key="9">
    <source>
        <dbReference type="PROSITE" id="PS52048"/>
    </source>
</evidence>
<keyword evidence="4 6" id="KW-0378">Hydrolase</keyword>
<dbReference type="Proteomes" id="UP001391051">
    <property type="component" value="Unassembled WGS sequence"/>
</dbReference>
<dbReference type="EC" id="3.4.19.12" evidence="7"/>
<dbReference type="Gene3D" id="3.40.532.10">
    <property type="entry name" value="Peptidase C12, ubiquitin carboxyl-terminal hydrolase"/>
    <property type="match status" value="1"/>
</dbReference>
<keyword evidence="2 6" id="KW-0645">Protease</keyword>
<feature type="site" description="Transition state stabilizer" evidence="6">
    <location>
        <position position="327"/>
    </location>
</feature>
<name>A0ABR1QV77_9PEZI</name>
<proteinExistence type="inferred from homology"/>
<dbReference type="PANTHER" id="PTHR10589:SF29">
    <property type="entry name" value="UBIQUITIN CARBOXYL-TERMINAL HYDROLASE"/>
    <property type="match status" value="1"/>
</dbReference>
<evidence type="ECO:0000313" key="11">
    <source>
        <dbReference type="Proteomes" id="UP001391051"/>
    </source>
</evidence>
<dbReference type="InterPro" id="IPR001578">
    <property type="entry name" value="Peptidase_C12_UCH"/>
</dbReference>
<accession>A0ABR1QV77</accession>
<evidence type="ECO:0000256" key="2">
    <source>
        <dbReference type="ARBA" id="ARBA00022670"/>
    </source>
</evidence>
<evidence type="ECO:0000256" key="4">
    <source>
        <dbReference type="ARBA" id="ARBA00022801"/>
    </source>
</evidence>
<dbReference type="PROSITE" id="PS52049">
    <property type="entry name" value="ULD"/>
    <property type="match status" value="1"/>
</dbReference>
<gene>
    <name evidence="10" type="ORF">PG986_000872</name>
</gene>
<evidence type="ECO:0000256" key="6">
    <source>
        <dbReference type="PROSITE-ProRule" id="PRU01393"/>
    </source>
</evidence>
<dbReference type="InterPro" id="IPR036959">
    <property type="entry name" value="Peptidase_C12_UCH_sf"/>
</dbReference>
<feature type="region of interest" description="Disordered" evidence="8">
    <location>
        <begin position="408"/>
        <end position="440"/>
    </location>
</feature>
<feature type="compositionally biased region" description="Polar residues" evidence="8">
    <location>
        <begin position="90"/>
        <end position="107"/>
    </location>
</feature>
<comment type="similarity">
    <text evidence="6 7">Belongs to the peptidase C12 family.</text>
</comment>
<protein>
    <recommendedName>
        <fullName evidence="7">Ubiquitin carboxyl-terminal hydrolase</fullName>
        <ecNumber evidence="7">3.4.19.12</ecNumber>
    </recommendedName>
</protein>
<feature type="region of interest" description="Disordered" evidence="8">
    <location>
        <begin position="1"/>
        <end position="172"/>
    </location>
</feature>
<dbReference type="PROSITE" id="PS52048">
    <property type="entry name" value="UCH_DOMAIN"/>
    <property type="match status" value="1"/>
</dbReference>
<comment type="catalytic activity">
    <reaction evidence="1 6 7">
        <text>Thiol-dependent hydrolysis of ester, thioester, amide, peptide and isopeptide bonds formed by the C-terminal Gly of ubiquitin (a 76-residue protein attached to proteins as an intracellular targeting signal).</text>
        <dbReference type="EC" id="3.4.19.12"/>
    </reaction>
</comment>
<evidence type="ECO:0000313" key="10">
    <source>
        <dbReference type="EMBL" id="KAK7966595.1"/>
    </source>
</evidence>
<organism evidence="10 11">
    <name type="scientific">Apiospora aurea</name>
    <dbReference type="NCBI Taxonomy" id="335848"/>
    <lineage>
        <taxon>Eukaryota</taxon>
        <taxon>Fungi</taxon>
        <taxon>Dikarya</taxon>
        <taxon>Ascomycota</taxon>
        <taxon>Pezizomycotina</taxon>
        <taxon>Sordariomycetes</taxon>
        <taxon>Xylariomycetidae</taxon>
        <taxon>Amphisphaeriales</taxon>
        <taxon>Apiosporaceae</taxon>
        <taxon>Apiospora</taxon>
    </lineage>
</organism>
<dbReference type="GeneID" id="92070156"/>
<evidence type="ECO:0000256" key="5">
    <source>
        <dbReference type="ARBA" id="ARBA00022807"/>
    </source>
</evidence>
<dbReference type="GO" id="GO:0016787">
    <property type="term" value="F:hydrolase activity"/>
    <property type="evidence" value="ECO:0007669"/>
    <property type="project" value="UniProtKB-KW"/>
</dbReference>
<dbReference type="SUPFAM" id="SSF54001">
    <property type="entry name" value="Cysteine proteinases"/>
    <property type="match status" value="1"/>
</dbReference>
<reference evidence="10 11" key="1">
    <citation type="submission" date="2023-01" db="EMBL/GenBank/DDBJ databases">
        <title>Analysis of 21 Apiospora genomes using comparative genomics revels a genus with tremendous synthesis potential of carbohydrate active enzymes and secondary metabolites.</title>
        <authorList>
            <person name="Sorensen T."/>
        </authorList>
    </citation>
    <scope>NUCLEOTIDE SEQUENCE [LARGE SCALE GENOMIC DNA]</scope>
    <source>
        <strain evidence="10 11">CBS 24483</strain>
    </source>
</reference>
<keyword evidence="5 6" id="KW-0788">Thiol protease</keyword>
<feature type="compositionally biased region" description="Basic residues" evidence="8">
    <location>
        <begin position="431"/>
        <end position="440"/>
    </location>
</feature>
<dbReference type="Pfam" id="PF01088">
    <property type="entry name" value="Peptidase_C12"/>
    <property type="match status" value="1"/>
</dbReference>
<dbReference type="InterPro" id="IPR038765">
    <property type="entry name" value="Papain-like_cys_pep_sf"/>
</dbReference>
<dbReference type="RefSeq" id="XP_066705987.1">
    <property type="nucleotide sequence ID" value="XM_066837094.1"/>
</dbReference>
<evidence type="ECO:0000256" key="7">
    <source>
        <dbReference type="RuleBase" id="RU361215"/>
    </source>
</evidence>
<feature type="domain" description="UCH catalytic" evidence="9">
    <location>
        <begin position="250"/>
        <end position="523"/>
    </location>
</feature>
<comment type="caution">
    <text evidence="10">The sequence shown here is derived from an EMBL/GenBank/DDBJ whole genome shotgun (WGS) entry which is preliminary data.</text>
</comment>
<feature type="compositionally biased region" description="Polar residues" evidence="8">
    <location>
        <begin position="27"/>
        <end position="36"/>
    </location>
</feature>
<sequence>MNDIAATKDEGADLGSRIKVDEATGSEPGTLNQISDSGHPKNNGIMETASQSAADNGMEEARSEPTTTQQDTNSNIVSVSVQQPMEVEQPTATSNSTVPEPTTTASDGKQDRENTEVVAAAEAENWDTSTLNPAENTQPDSPSSSKPKDDDTLPEPVPMAVVSEDDEPTKPIRRSGRARKVVNRYEDEEFQPPSASLGGTTRIKLLTRPKRKASEMASKRMEPETLKANLAQLEHALSAMQPGERSEFAGWVEIESEPAFFNAMLQSFGAPSFQIRELWGLDPETLAFLPRPAHGLIFLYQYNEGEEDEDMTEKREECPEGLWFGNQTTANACATVAIMNILMNATDPGFGPELTEFKAATADLPPPHRGQMLDKNDFIRGIHNSAARRLDLLSEDLLLDNKFEEWGKDQKKKGSSAMKKLTTRKASGNGNKKKPPRKRKRDIEIANHYIAYVPVAGRVWELDGLEAKPLCHGPYPAPESPGGSTKDNELIQPWLHIAASAIMARMEASVDAQLNYNLLAVCDAPLVAGVDGVDQAAPGMEQGEKRNPTPEEKEIIEIRHEAMAKMESRKLDYTPAIHAFIVKLAEMGLLREALKD</sequence>
<feature type="active site" description="Proton donor" evidence="6">
    <location>
        <position position="448"/>
    </location>
</feature>
<feature type="site" description="Important for enzyme activity" evidence="6">
    <location>
        <position position="463"/>
    </location>
</feature>
<evidence type="ECO:0000256" key="3">
    <source>
        <dbReference type="ARBA" id="ARBA00022786"/>
    </source>
</evidence>